<dbReference type="EMBL" id="FXTN01000001">
    <property type="protein sequence ID" value="SMO38272.1"/>
    <property type="molecule type" value="Genomic_DNA"/>
</dbReference>
<feature type="region of interest" description="Disordered" evidence="4">
    <location>
        <begin position="259"/>
        <end position="278"/>
    </location>
</feature>
<evidence type="ECO:0000256" key="1">
    <source>
        <dbReference type="ARBA" id="ARBA00006484"/>
    </source>
</evidence>
<dbReference type="Proteomes" id="UP000320300">
    <property type="component" value="Unassembled WGS sequence"/>
</dbReference>
<dbReference type="OrthoDB" id="1235794at2"/>
<feature type="domain" description="Ketoreductase" evidence="5">
    <location>
        <begin position="6"/>
        <end position="182"/>
    </location>
</feature>
<dbReference type="InterPro" id="IPR002347">
    <property type="entry name" value="SDR_fam"/>
</dbReference>
<evidence type="ECO:0000256" key="4">
    <source>
        <dbReference type="SAM" id="MobiDB-lite"/>
    </source>
</evidence>
<dbReference type="RefSeq" id="WP_142526534.1">
    <property type="nucleotide sequence ID" value="NZ_CBCSJO010000002.1"/>
</dbReference>
<evidence type="ECO:0000313" key="7">
    <source>
        <dbReference type="Proteomes" id="UP000320300"/>
    </source>
</evidence>
<evidence type="ECO:0000256" key="2">
    <source>
        <dbReference type="ARBA" id="ARBA00023002"/>
    </source>
</evidence>
<keyword evidence="7" id="KW-1185">Reference proteome</keyword>
<feature type="compositionally biased region" description="Basic and acidic residues" evidence="4">
    <location>
        <begin position="200"/>
        <end position="215"/>
    </location>
</feature>
<dbReference type="CDD" id="cd05374">
    <property type="entry name" value="17beta-HSD-like_SDR_c"/>
    <property type="match status" value="1"/>
</dbReference>
<reference evidence="6 7" key="1">
    <citation type="submission" date="2017-05" db="EMBL/GenBank/DDBJ databases">
        <authorList>
            <person name="Varghese N."/>
            <person name="Submissions S."/>
        </authorList>
    </citation>
    <scope>NUCLEOTIDE SEQUENCE [LARGE SCALE GENOMIC DNA]</scope>
    <source>
        <strain evidence="6 7">DSM 19036</strain>
    </source>
</reference>
<evidence type="ECO:0000256" key="3">
    <source>
        <dbReference type="RuleBase" id="RU000363"/>
    </source>
</evidence>
<dbReference type="Pfam" id="PF00106">
    <property type="entry name" value="adh_short"/>
    <property type="match status" value="1"/>
</dbReference>
<dbReference type="AlphaFoldDB" id="A0A521ATW0"/>
<comment type="similarity">
    <text evidence="1 3">Belongs to the short-chain dehydrogenases/reductases (SDR) family.</text>
</comment>
<protein>
    <submittedName>
        <fullName evidence="6">NADP-dependent 3-hydroxy acid dehydrogenase YdfG</fullName>
    </submittedName>
</protein>
<dbReference type="InterPro" id="IPR051911">
    <property type="entry name" value="SDR_oxidoreductase"/>
</dbReference>
<dbReference type="SUPFAM" id="SSF51735">
    <property type="entry name" value="NAD(P)-binding Rossmann-fold domains"/>
    <property type="match status" value="1"/>
</dbReference>
<sequence>MKTQNKTWLITGCSSGLGLALAKEVLAQGYNAVITARNIDSLREITDAYPETALAAAVDITDQEQIAAVIRQGEEKFGAVDVLINNAGYGYRAAVEEGEDKDIRQLMETIFFGTVHMIQAVLPGMRSRKSGTIMNISSIGGRYAAPGSGYYSAAKFAVEGMSDALRKELAPLGIRVTVIEPGAFRTEFAGRSLKGATKEIDDYKDTVGPRRKQNDKTSGTQQGDPQKAAQAMIKITEGDKVPFRLLLGSDAIKLTREELNSQQQELEDWSELSKSTDY</sequence>
<feature type="region of interest" description="Disordered" evidence="4">
    <location>
        <begin position="200"/>
        <end position="226"/>
    </location>
</feature>
<evidence type="ECO:0000259" key="5">
    <source>
        <dbReference type="SMART" id="SM00822"/>
    </source>
</evidence>
<dbReference type="GO" id="GO:0016491">
    <property type="term" value="F:oxidoreductase activity"/>
    <property type="evidence" value="ECO:0007669"/>
    <property type="project" value="UniProtKB-KW"/>
</dbReference>
<dbReference type="InterPro" id="IPR036291">
    <property type="entry name" value="NAD(P)-bd_dom_sf"/>
</dbReference>
<dbReference type="PRINTS" id="PR00080">
    <property type="entry name" value="SDRFAMILY"/>
</dbReference>
<dbReference type="Gene3D" id="3.40.50.720">
    <property type="entry name" value="NAD(P)-binding Rossmann-like Domain"/>
    <property type="match status" value="1"/>
</dbReference>
<name>A0A521ATW0_9SPHI</name>
<dbReference type="NCBIfam" id="NF004824">
    <property type="entry name" value="PRK06180.1"/>
    <property type="match status" value="1"/>
</dbReference>
<dbReference type="PRINTS" id="PR00081">
    <property type="entry name" value="GDHRDH"/>
</dbReference>
<dbReference type="InterPro" id="IPR020904">
    <property type="entry name" value="Sc_DH/Rdtase_CS"/>
</dbReference>
<accession>A0A521ATW0</accession>
<evidence type="ECO:0000313" key="6">
    <source>
        <dbReference type="EMBL" id="SMO38272.1"/>
    </source>
</evidence>
<gene>
    <name evidence="6" type="ORF">SAMN06265348_101449</name>
</gene>
<keyword evidence="2" id="KW-0560">Oxidoreductase</keyword>
<dbReference type="PANTHER" id="PTHR43976">
    <property type="entry name" value="SHORT CHAIN DEHYDROGENASE"/>
    <property type="match status" value="1"/>
</dbReference>
<proteinExistence type="inferred from homology"/>
<dbReference type="SMART" id="SM00822">
    <property type="entry name" value="PKS_KR"/>
    <property type="match status" value="1"/>
</dbReference>
<dbReference type="InterPro" id="IPR057326">
    <property type="entry name" value="KR_dom"/>
</dbReference>
<dbReference type="PANTHER" id="PTHR43976:SF16">
    <property type="entry name" value="SHORT-CHAIN DEHYDROGENASE_REDUCTASE FAMILY PROTEIN"/>
    <property type="match status" value="1"/>
</dbReference>
<dbReference type="PROSITE" id="PS00061">
    <property type="entry name" value="ADH_SHORT"/>
    <property type="match status" value="1"/>
</dbReference>
<organism evidence="6 7">
    <name type="scientific">Pedobacter westerhofensis</name>
    <dbReference type="NCBI Taxonomy" id="425512"/>
    <lineage>
        <taxon>Bacteria</taxon>
        <taxon>Pseudomonadati</taxon>
        <taxon>Bacteroidota</taxon>
        <taxon>Sphingobacteriia</taxon>
        <taxon>Sphingobacteriales</taxon>
        <taxon>Sphingobacteriaceae</taxon>
        <taxon>Pedobacter</taxon>
    </lineage>
</organism>